<dbReference type="SUPFAM" id="SSF47226">
    <property type="entry name" value="Histidine-containing phosphotransfer domain, HPT domain"/>
    <property type="match status" value="1"/>
</dbReference>
<accession>A0ABM8DT02</accession>
<name>A0ABM8DT02_9BACT</name>
<dbReference type="Gene3D" id="1.20.120.160">
    <property type="entry name" value="HPT domain"/>
    <property type="match status" value="1"/>
</dbReference>
<organism evidence="3 4">
    <name type="scientific">Geothrix oryzae</name>
    <dbReference type="NCBI Taxonomy" id="2927975"/>
    <lineage>
        <taxon>Bacteria</taxon>
        <taxon>Pseudomonadati</taxon>
        <taxon>Acidobacteriota</taxon>
        <taxon>Holophagae</taxon>
        <taxon>Holophagales</taxon>
        <taxon>Holophagaceae</taxon>
        <taxon>Geothrix</taxon>
    </lineage>
</organism>
<dbReference type="InterPro" id="IPR036641">
    <property type="entry name" value="HPT_dom_sf"/>
</dbReference>
<dbReference type="Proteomes" id="UP001242010">
    <property type="component" value="Chromosome"/>
</dbReference>
<protein>
    <recommendedName>
        <fullName evidence="2">HPt domain-containing protein</fullName>
    </recommendedName>
</protein>
<keyword evidence="4" id="KW-1185">Reference proteome</keyword>
<evidence type="ECO:0000313" key="3">
    <source>
        <dbReference type="EMBL" id="BDU70157.1"/>
    </source>
</evidence>
<keyword evidence="1" id="KW-0597">Phosphoprotein</keyword>
<dbReference type="SMART" id="SM00073">
    <property type="entry name" value="HPT"/>
    <property type="match status" value="1"/>
</dbReference>
<proteinExistence type="predicted"/>
<dbReference type="Pfam" id="PF01627">
    <property type="entry name" value="Hpt"/>
    <property type="match status" value="1"/>
</dbReference>
<dbReference type="RefSeq" id="WP_286353875.1">
    <property type="nucleotide sequence ID" value="NZ_AP027079.1"/>
</dbReference>
<sequence>MQVDAADQLRRLLEGIPGLEVEVGLTTVGGRVESLARLIRKYEQLHAGDIQVLREGLAVGEPETTRRLAHSLKGAAGFLGLTSIQALASALEAALRPEGPANEIEGLLAAFEGENDRVCTAIRALPAPE</sequence>
<reference evidence="4" key="1">
    <citation type="journal article" date="2023" name="Int. J. Syst. Evol. Microbiol.">
        <title>Mesoterricola silvestris gen. nov., sp. nov., Mesoterricola sediminis sp. nov., Geothrix oryzae sp. nov., Geothrix edaphica sp. nov., Geothrix rubra sp. nov., and Geothrix limicola sp. nov., six novel members of Acidobacteriota isolated from soils.</title>
        <authorList>
            <person name="Itoh H."/>
            <person name="Sugisawa Y."/>
            <person name="Mise K."/>
            <person name="Xu Z."/>
            <person name="Kuniyasu M."/>
            <person name="Ushijima N."/>
            <person name="Kawano K."/>
            <person name="Kobayashi E."/>
            <person name="Shiratori Y."/>
            <person name="Masuda Y."/>
            <person name="Senoo K."/>
        </authorList>
    </citation>
    <scope>NUCLEOTIDE SEQUENCE [LARGE SCALE GENOMIC DNA]</scope>
    <source>
        <strain evidence="4">Red222</strain>
    </source>
</reference>
<dbReference type="InterPro" id="IPR008207">
    <property type="entry name" value="Sig_transdc_His_kin_Hpt_dom"/>
</dbReference>
<dbReference type="EMBL" id="AP027079">
    <property type="protein sequence ID" value="BDU70157.1"/>
    <property type="molecule type" value="Genomic_DNA"/>
</dbReference>
<feature type="modified residue" description="Phosphohistidine" evidence="1">
    <location>
        <position position="70"/>
    </location>
</feature>
<evidence type="ECO:0000313" key="4">
    <source>
        <dbReference type="Proteomes" id="UP001242010"/>
    </source>
</evidence>
<gene>
    <name evidence="3" type="ORF">GETHOR_22580</name>
</gene>
<evidence type="ECO:0000256" key="1">
    <source>
        <dbReference type="PROSITE-ProRule" id="PRU00110"/>
    </source>
</evidence>
<dbReference type="PROSITE" id="PS50894">
    <property type="entry name" value="HPT"/>
    <property type="match status" value="1"/>
</dbReference>
<feature type="domain" description="HPt" evidence="2">
    <location>
        <begin position="31"/>
        <end position="125"/>
    </location>
</feature>
<evidence type="ECO:0000259" key="2">
    <source>
        <dbReference type="PROSITE" id="PS50894"/>
    </source>
</evidence>